<dbReference type="EMBL" id="CM029053">
    <property type="protein sequence ID" value="KAG2544719.1"/>
    <property type="molecule type" value="Genomic_DNA"/>
</dbReference>
<evidence type="ECO:0000313" key="2">
    <source>
        <dbReference type="Proteomes" id="UP000823388"/>
    </source>
</evidence>
<organism evidence="1 2">
    <name type="scientific">Panicum virgatum</name>
    <name type="common">Blackwell switchgrass</name>
    <dbReference type="NCBI Taxonomy" id="38727"/>
    <lineage>
        <taxon>Eukaryota</taxon>
        <taxon>Viridiplantae</taxon>
        <taxon>Streptophyta</taxon>
        <taxon>Embryophyta</taxon>
        <taxon>Tracheophyta</taxon>
        <taxon>Spermatophyta</taxon>
        <taxon>Magnoliopsida</taxon>
        <taxon>Liliopsida</taxon>
        <taxon>Poales</taxon>
        <taxon>Poaceae</taxon>
        <taxon>PACMAD clade</taxon>
        <taxon>Panicoideae</taxon>
        <taxon>Panicodae</taxon>
        <taxon>Paniceae</taxon>
        <taxon>Panicinae</taxon>
        <taxon>Panicum</taxon>
        <taxon>Panicum sect. Hiantes</taxon>
    </lineage>
</organism>
<proteinExistence type="predicted"/>
<protein>
    <submittedName>
        <fullName evidence="1">Uncharacterized protein</fullName>
    </submittedName>
</protein>
<dbReference type="AlphaFoldDB" id="A0A8T0N986"/>
<gene>
    <name evidence="1" type="ORF">PVAP13_9KG375982</name>
</gene>
<sequence length="118" mass="12873">MTGPFQAVPVRAPRQRGQRLLDIQTAIASAAPRRVDVKELVAVALQAASIFEGKPACPTSASATMPGQLLRDQTWPRTNLASRSFTDVSSCSVSCKERLIIFIVQSLTEFQKMLPSTR</sequence>
<dbReference type="Proteomes" id="UP000823388">
    <property type="component" value="Chromosome 9K"/>
</dbReference>
<comment type="caution">
    <text evidence="1">The sequence shown here is derived from an EMBL/GenBank/DDBJ whole genome shotgun (WGS) entry which is preliminary data.</text>
</comment>
<accession>A0A8T0N986</accession>
<evidence type="ECO:0000313" key="1">
    <source>
        <dbReference type="EMBL" id="KAG2544719.1"/>
    </source>
</evidence>
<reference evidence="1" key="1">
    <citation type="submission" date="2020-05" db="EMBL/GenBank/DDBJ databases">
        <title>WGS assembly of Panicum virgatum.</title>
        <authorList>
            <person name="Lovell J.T."/>
            <person name="Jenkins J."/>
            <person name="Shu S."/>
            <person name="Juenger T.E."/>
            <person name="Schmutz J."/>
        </authorList>
    </citation>
    <scope>NUCLEOTIDE SEQUENCE</scope>
    <source>
        <strain evidence="1">AP13</strain>
    </source>
</reference>
<name>A0A8T0N986_PANVG</name>
<keyword evidence="2" id="KW-1185">Reference proteome</keyword>